<dbReference type="Proteomes" id="UP000243499">
    <property type="component" value="Chromosome 3"/>
</dbReference>
<feature type="region of interest" description="Disordered" evidence="1">
    <location>
        <begin position="105"/>
        <end position="127"/>
    </location>
</feature>
<organism evidence="2">
    <name type="scientific">Panicum hallii</name>
    <dbReference type="NCBI Taxonomy" id="206008"/>
    <lineage>
        <taxon>Eukaryota</taxon>
        <taxon>Viridiplantae</taxon>
        <taxon>Streptophyta</taxon>
        <taxon>Embryophyta</taxon>
        <taxon>Tracheophyta</taxon>
        <taxon>Spermatophyta</taxon>
        <taxon>Magnoliopsida</taxon>
        <taxon>Liliopsida</taxon>
        <taxon>Poales</taxon>
        <taxon>Poaceae</taxon>
        <taxon>PACMAD clade</taxon>
        <taxon>Panicoideae</taxon>
        <taxon>Panicodae</taxon>
        <taxon>Paniceae</taxon>
        <taxon>Panicinae</taxon>
        <taxon>Panicum</taxon>
        <taxon>Panicum sect. Panicum</taxon>
    </lineage>
</organism>
<evidence type="ECO:0000256" key="1">
    <source>
        <dbReference type="SAM" id="MobiDB-lite"/>
    </source>
</evidence>
<name>A0A2S3H8I0_9POAL</name>
<accession>A0A2S3H8I0</accession>
<dbReference type="AlphaFoldDB" id="A0A2S3H8I0"/>
<sequence>MRAPRLEVLHRAPPRRTASTWLSPLMKVRQSARPDDLFLLNVSRHPFCRAVSVLCIRPRTAAAREIRFELSCPRRFRPSYRSNHGLVSHEQRAVFRFACLDLSDGLPDSSDCHQPSCPSIRPRRRRG</sequence>
<evidence type="ECO:0000313" key="2">
    <source>
        <dbReference type="EMBL" id="PAN17312.1"/>
    </source>
</evidence>
<proteinExistence type="predicted"/>
<gene>
    <name evidence="2" type="ORF">PAHAL_3G121400</name>
</gene>
<reference evidence="2" key="1">
    <citation type="submission" date="2018-04" db="EMBL/GenBank/DDBJ databases">
        <title>WGS assembly of Panicum hallii.</title>
        <authorList>
            <person name="Lovell J."/>
            <person name="Jenkins J."/>
            <person name="Lowry D."/>
            <person name="Mamidi S."/>
            <person name="Sreedasyam A."/>
            <person name="Weng X."/>
            <person name="Barry K."/>
            <person name="Bonette J."/>
            <person name="Campitelli B."/>
            <person name="Daum C."/>
            <person name="Gordon S."/>
            <person name="Gould B."/>
            <person name="Lipzen A."/>
            <person name="Macqueen A."/>
            <person name="Palacio-Mejia J."/>
            <person name="Plott C."/>
            <person name="Shakirov E."/>
            <person name="Shu S."/>
            <person name="Yoshinaga Y."/>
            <person name="Zane M."/>
            <person name="Rokhsar D."/>
            <person name="Grimwood J."/>
            <person name="Schmutz J."/>
            <person name="Juenger T."/>
        </authorList>
    </citation>
    <scope>NUCLEOTIDE SEQUENCE [LARGE SCALE GENOMIC DNA]</scope>
    <source>
        <strain evidence="2">FIL2</strain>
    </source>
</reference>
<dbReference type="EMBL" id="CM008048">
    <property type="protein sequence ID" value="PAN17312.1"/>
    <property type="molecule type" value="Genomic_DNA"/>
</dbReference>
<dbReference type="Gramene" id="PAN17312">
    <property type="protein sequence ID" value="PAN17312"/>
    <property type="gene ID" value="PAHAL_3G121400"/>
</dbReference>
<protein>
    <submittedName>
        <fullName evidence="2">Uncharacterized protein</fullName>
    </submittedName>
</protein>